<feature type="domain" description="HTH marR-type" evidence="4">
    <location>
        <begin position="7"/>
        <end position="139"/>
    </location>
</feature>
<dbReference type="InterPro" id="IPR011991">
    <property type="entry name" value="ArsR-like_HTH"/>
</dbReference>
<dbReference type="AlphaFoldDB" id="A0A9D2N476"/>
<evidence type="ECO:0000256" key="1">
    <source>
        <dbReference type="ARBA" id="ARBA00023015"/>
    </source>
</evidence>
<protein>
    <submittedName>
        <fullName evidence="5">MarR family transcriptional regulator</fullName>
    </submittedName>
</protein>
<dbReference type="Pfam" id="PF12802">
    <property type="entry name" value="MarR_2"/>
    <property type="match status" value="1"/>
</dbReference>
<evidence type="ECO:0000256" key="3">
    <source>
        <dbReference type="ARBA" id="ARBA00023163"/>
    </source>
</evidence>
<evidence type="ECO:0000313" key="5">
    <source>
        <dbReference type="EMBL" id="HJC10072.1"/>
    </source>
</evidence>
<evidence type="ECO:0000259" key="4">
    <source>
        <dbReference type="PROSITE" id="PS50995"/>
    </source>
</evidence>
<evidence type="ECO:0000256" key="2">
    <source>
        <dbReference type="ARBA" id="ARBA00023125"/>
    </source>
</evidence>
<evidence type="ECO:0000313" key="6">
    <source>
        <dbReference type="Proteomes" id="UP000823893"/>
    </source>
</evidence>
<dbReference type="Gene3D" id="1.10.10.10">
    <property type="entry name" value="Winged helix-like DNA-binding domain superfamily/Winged helix DNA-binding domain"/>
    <property type="match status" value="1"/>
</dbReference>
<name>A0A9D2N476_9FIRM</name>
<dbReference type="InterPro" id="IPR036390">
    <property type="entry name" value="WH_DNA-bd_sf"/>
</dbReference>
<dbReference type="SMART" id="SM00347">
    <property type="entry name" value="HTH_MARR"/>
    <property type="match status" value="1"/>
</dbReference>
<dbReference type="Proteomes" id="UP000823893">
    <property type="component" value="Unassembled WGS sequence"/>
</dbReference>
<dbReference type="InterPro" id="IPR036388">
    <property type="entry name" value="WH-like_DNA-bd_sf"/>
</dbReference>
<dbReference type="EMBL" id="DWWV01000053">
    <property type="protein sequence ID" value="HJC10072.1"/>
    <property type="molecule type" value="Genomic_DNA"/>
</dbReference>
<dbReference type="CDD" id="cd00090">
    <property type="entry name" value="HTH_ARSR"/>
    <property type="match status" value="1"/>
</dbReference>
<keyword evidence="1" id="KW-0805">Transcription regulation</keyword>
<comment type="caution">
    <text evidence="5">The sequence shown here is derived from an EMBL/GenBank/DDBJ whole genome shotgun (WGS) entry which is preliminary data.</text>
</comment>
<sequence>MTKAKSDESIMIILHQLMHLSEYQAMRGLEQMDLKPGQAGILFWLGREGELSQRRLAEKLGITPPSVTTALRKLEAKGLIGKEGDPADQRIQRIHLTEAGKEMLGELKRIVGEMEQVIFRGISQEEKLLLRRLLLDMRENLMAEKGMKGMNTCSMMARARLDMKLKNIESDNSTEI</sequence>
<organism evidence="5 6">
    <name type="scientific">Candidatus Blautia merdigallinarum</name>
    <dbReference type="NCBI Taxonomy" id="2838495"/>
    <lineage>
        <taxon>Bacteria</taxon>
        <taxon>Bacillati</taxon>
        <taxon>Bacillota</taxon>
        <taxon>Clostridia</taxon>
        <taxon>Lachnospirales</taxon>
        <taxon>Lachnospiraceae</taxon>
        <taxon>Blautia</taxon>
    </lineage>
</organism>
<reference evidence="5" key="1">
    <citation type="journal article" date="2021" name="PeerJ">
        <title>Extensive microbial diversity within the chicken gut microbiome revealed by metagenomics and culture.</title>
        <authorList>
            <person name="Gilroy R."/>
            <person name="Ravi A."/>
            <person name="Getino M."/>
            <person name="Pursley I."/>
            <person name="Horton D.L."/>
            <person name="Alikhan N.F."/>
            <person name="Baker D."/>
            <person name="Gharbi K."/>
            <person name="Hall N."/>
            <person name="Watson M."/>
            <person name="Adriaenssens E.M."/>
            <person name="Foster-Nyarko E."/>
            <person name="Jarju S."/>
            <person name="Secka A."/>
            <person name="Antonio M."/>
            <person name="Oren A."/>
            <person name="Chaudhuri R.R."/>
            <person name="La Ragione R."/>
            <person name="Hildebrand F."/>
            <person name="Pallen M.J."/>
        </authorList>
    </citation>
    <scope>NUCLEOTIDE SEQUENCE</scope>
    <source>
        <strain evidence="5">ChiSxjej6B18-287</strain>
    </source>
</reference>
<dbReference type="SUPFAM" id="SSF46785">
    <property type="entry name" value="Winged helix' DNA-binding domain"/>
    <property type="match status" value="1"/>
</dbReference>
<keyword evidence="3" id="KW-0804">Transcription</keyword>
<gene>
    <name evidence="5" type="ORF">H9935_04570</name>
</gene>
<dbReference type="InterPro" id="IPR000835">
    <property type="entry name" value="HTH_MarR-typ"/>
</dbReference>
<dbReference type="PROSITE" id="PS50995">
    <property type="entry name" value="HTH_MARR_2"/>
    <property type="match status" value="1"/>
</dbReference>
<proteinExistence type="predicted"/>
<accession>A0A9D2N476</accession>
<dbReference type="PANTHER" id="PTHR42756">
    <property type="entry name" value="TRANSCRIPTIONAL REGULATOR, MARR"/>
    <property type="match status" value="1"/>
</dbReference>
<reference evidence="5" key="2">
    <citation type="submission" date="2021-04" db="EMBL/GenBank/DDBJ databases">
        <authorList>
            <person name="Gilroy R."/>
        </authorList>
    </citation>
    <scope>NUCLEOTIDE SEQUENCE</scope>
    <source>
        <strain evidence="5">ChiSxjej6B18-287</strain>
    </source>
</reference>
<dbReference type="GO" id="GO:0003700">
    <property type="term" value="F:DNA-binding transcription factor activity"/>
    <property type="evidence" value="ECO:0007669"/>
    <property type="project" value="InterPro"/>
</dbReference>
<keyword evidence="2" id="KW-0238">DNA-binding</keyword>
<dbReference type="PRINTS" id="PR00598">
    <property type="entry name" value="HTHMARR"/>
</dbReference>
<dbReference type="GO" id="GO:0003677">
    <property type="term" value="F:DNA binding"/>
    <property type="evidence" value="ECO:0007669"/>
    <property type="project" value="UniProtKB-KW"/>
</dbReference>
<dbReference type="PANTHER" id="PTHR42756:SF1">
    <property type="entry name" value="TRANSCRIPTIONAL REPRESSOR OF EMRAB OPERON"/>
    <property type="match status" value="1"/>
</dbReference>